<dbReference type="GO" id="GO:0015074">
    <property type="term" value="P:DNA integration"/>
    <property type="evidence" value="ECO:0007669"/>
    <property type="project" value="InterPro"/>
</dbReference>
<evidence type="ECO:0000313" key="3">
    <source>
        <dbReference type="Proteomes" id="UP001501920"/>
    </source>
</evidence>
<dbReference type="PROSITE" id="PS50994">
    <property type="entry name" value="INTEGRASE"/>
    <property type="match status" value="1"/>
</dbReference>
<dbReference type="InterPro" id="IPR012337">
    <property type="entry name" value="RNaseH-like_sf"/>
</dbReference>
<organism evidence="2 3">
    <name type="scientific">Pygocentrus nattereri</name>
    <name type="common">Red-bellied piranha</name>
    <dbReference type="NCBI Taxonomy" id="42514"/>
    <lineage>
        <taxon>Eukaryota</taxon>
        <taxon>Metazoa</taxon>
        <taxon>Chordata</taxon>
        <taxon>Craniata</taxon>
        <taxon>Vertebrata</taxon>
        <taxon>Euteleostomi</taxon>
        <taxon>Actinopterygii</taxon>
        <taxon>Neopterygii</taxon>
        <taxon>Teleostei</taxon>
        <taxon>Ostariophysi</taxon>
        <taxon>Characiformes</taxon>
        <taxon>Characoidei</taxon>
        <taxon>Pygocentrus</taxon>
    </lineage>
</organism>
<reference evidence="2" key="3">
    <citation type="submission" date="2025-09" db="UniProtKB">
        <authorList>
            <consortium name="Ensembl"/>
        </authorList>
    </citation>
    <scope>IDENTIFICATION</scope>
</reference>
<evidence type="ECO:0000313" key="2">
    <source>
        <dbReference type="Ensembl" id="ENSPNAP00000052565.1"/>
    </source>
</evidence>
<dbReference type="Ensembl" id="ENSPNAT00000054128.1">
    <property type="protein sequence ID" value="ENSPNAP00000052565.1"/>
    <property type="gene ID" value="ENSPNAG00000037047.1"/>
</dbReference>
<dbReference type="PANTHER" id="PTHR37984:SF5">
    <property type="entry name" value="PROTEIN NYNRIN-LIKE"/>
    <property type="match status" value="1"/>
</dbReference>
<evidence type="ECO:0000259" key="1">
    <source>
        <dbReference type="PROSITE" id="PS50994"/>
    </source>
</evidence>
<dbReference type="Gene3D" id="3.30.420.10">
    <property type="entry name" value="Ribonuclease H-like superfamily/Ribonuclease H"/>
    <property type="match status" value="2"/>
</dbReference>
<dbReference type="Proteomes" id="UP001501920">
    <property type="component" value="Chromosome 9"/>
</dbReference>
<dbReference type="PANTHER" id="PTHR37984">
    <property type="entry name" value="PROTEIN CBG26694"/>
    <property type="match status" value="1"/>
</dbReference>
<dbReference type="SUPFAM" id="SSF53098">
    <property type="entry name" value="Ribonuclease H-like"/>
    <property type="match status" value="1"/>
</dbReference>
<dbReference type="AlphaFoldDB" id="A0AAR2JKP5"/>
<dbReference type="GO" id="GO:0003676">
    <property type="term" value="F:nucleic acid binding"/>
    <property type="evidence" value="ECO:0007669"/>
    <property type="project" value="InterPro"/>
</dbReference>
<name>A0AAR2JKP5_PYGNA</name>
<proteinExistence type="predicted"/>
<keyword evidence="3" id="KW-1185">Reference proteome</keyword>
<reference evidence="2" key="2">
    <citation type="submission" date="2025-08" db="UniProtKB">
        <authorList>
            <consortium name="Ensembl"/>
        </authorList>
    </citation>
    <scope>IDENTIFICATION</scope>
</reference>
<dbReference type="InterPro" id="IPR036397">
    <property type="entry name" value="RNaseH_sf"/>
</dbReference>
<sequence length="309" mass="35018">MVLSAFVEDVWKSVKECVTCQQYKSFNTKPAGLLQQTKVQQPGEMIGVDFMGHLPLSHSRNTMLMVVVDYYSKWVELFPLKDAKAPWVCQILRDDIFTRWGVPAHIVSDQGPQWTSDTNLTERVNHTMKAMIASFVGKHHQDWNRWLPEFHLAINTAIHESTGVLLAVPALGRSIKGPLEHLIHRAPTPPMVAYNALQNHMALLSEVERHVGVARSRQARYYNVHCRCVQFTVGDLVWIRTHPLSDASAKFSAKFVPRWKGPTKVEKQLGPNNYRVRWGTEKMKVDNQIVDLKPYYGPSVPLAGVGGCL</sequence>
<dbReference type="InterPro" id="IPR001584">
    <property type="entry name" value="Integrase_cat-core"/>
</dbReference>
<accession>A0AAR2JKP5</accession>
<dbReference type="GeneTree" id="ENSGT01000000214408"/>
<protein>
    <recommendedName>
        <fullName evidence="1">Integrase catalytic domain-containing protein</fullName>
    </recommendedName>
</protein>
<feature type="domain" description="Integrase catalytic" evidence="1">
    <location>
        <begin position="38"/>
        <end position="116"/>
    </location>
</feature>
<dbReference type="Pfam" id="PF00665">
    <property type="entry name" value="rve"/>
    <property type="match status" value="1"/>
</dbReference>
<reference evidence="2 3" key="1">
    <citation type="submission" date="2020-10" db="EMBL/GenBank/DDBJ databases">
        <title>Pygocentrus nattereri (red-bellied piranha) genome, fPygNat1, primary haplotype.</title>
        <authorList>
            <person name="Myers G."/>
            <person name="Meyer A."/>
            <person name="Karagic N."/>
            <person name="Pippel M."/>
            <person name="Winkler S."/>
            <person name="Tracey A."/>
            <person name="Wood J."/>
            <person name="Formenti G."/>
            <person name="Howe K."/>
            <person name="Fedrigo O."/>
            <person name="Jarvis E.D."/>
        </authorList>
    </citation>
    <scope>NUCLEOTIDE SEQUENCE [LARGE SCALE GENOMIC DNA]</scope>
</reference>
<dbReference type="InterPro" id="IPR050951">
    <property type="entry name" value="Retrovirus_Pol_polyprotein"/>
</dbReference>